<dbReference type="InterPro" id="IPR044865">
    <property type="entry name" value="MRH_dom"/>
</dbReference>
<dbReference type="InterPro" id="IPR039794">
    <property type="entry name" value="Gtb1-like"/>
</dbReference>
<evidence type="ECO:0000256" key="3">
    <source>
        <dbReference type="SAM" id="Coils"/>
    </source>
</evidence>
<keyword evidence="2" id="KW-1015">Disulfide bond</keyword>
<dbReference type="Pfam" id="PF13015">
    <property type="entry name" value="PRKCSH_1"/>
    <property type="match status" value="1"/>
</dbReference>
<organism evidence="6 7">
    <name type="scientific">Symbiodinium pilosum</name>
    <name type="common">Dinoflagellate</name>
    <dbReference type="NCBI Taxonomy" id="2952"/>
    <lineage>
        <taxon>Eukaryota</taxon>
        <taxon>Sar</taxon>
        <taxon>Alveolata</taxon>
        <taxon>Dinophyceae</taxon>
        <taxon>Suessiales</taxon>
        <taxon>Symbiodiniaceae</taxon>
        <taxon>Symbiodinium</taxon>
    </lineage>
</organism>
<feature type="compositionally biased region" description="Acidic residues" evidence="4">
    <location>
        <begin position="1"/>
        <end position="13"/>
    </location>
</feature>
<evidence type="ECO:0000256" key="4">
    <source>
        <dbReference type="SAM" id="MobiDB-lite"/>
    </source>
</evidence>
<keyword evidence="3" id="KW-0175">Coiled coil</keyword>
<sequence>MAGALDDEDDPFEEALKDEPGFPPDDDAEGPALTPTALIVAPPGCLALVPAGGEVGKPAVTRRWFASTKSPAERALQQAEDLHESVEKALKTARVRVEELEKKLKSGSEEWELPYSGLDGRCIEKSIGEYKYKICFFDNAKQDSTSVGRWQGWEAPGIASFTAGQYCPGGPERSLKVKFQCGSKEELIDVSEPSRCTYEAQWASSLG</sequence>
<reference evidence="6" key="1">
    <citation type="submission" date="2021-02" db="EMBL/GenBank/DDBJ databases">
        <authorList>
            <person name="Dougan E. K."/>
            <person name="Rhodes N."/>
            <person name="Thang M."/>
            <person name="Chan C."/>
        </authorList>
    </citation>
    <scope>NUCLEOTIDE SEQUENCE</scope>
</reference>
<dbReference type="OrthoDB" id="28322at2759"/>
<proteinExistence type="predicted"/>
<dbReference type="Proteomes" id="UP000649617">
    <property type="component" value="Unassembled WGS sequence"/>
</dbReference>
<evidence type="ECO:0000313" key="6">
    <source>
        <dbReference type="EMBL" id="CAE7362256.1"/>
    </source>
</evidence>
<dbReference type="PANTHER" id="PTHR12630:SF1">
    <property type="entry name" value="GLUCOSIDASE 2 SUBUNIT BETA"/>
    <property type="match status" value="1"/>
</dbReference>
<dbReference type="GO" id="GO:0006491">
    <property type="term" value="P:N-glycan processing"/>
    <property type="evidence" value="ECO:0007669"/>
    <property type="project" value="TreeGrafter"/>
</dbReference>
<accession>A0A812PYB9</accession>
<dbReference type="PROSITE" id="PS51914">
    <property type="entry name" value="MRH"/>
    <property type="match status" value="1"/>
</dbReference>
<keyword evidence="7" id="KW-1185">Reference proteome</keyword>
<feature type="domain" description="MRH" evidence="5">
    <location>
        <begin position="120"/>
        <end position="207"/>
    </location>
</feature>
<dbReference type="AlphaFoldDB" id="A0A812PYB9"/>
<dbReference type="PANTHER" id="PTHR12630">
    <property type="entry name" value="N-LINKED OLIGOSACCHARIDE PROCESSING"/>
    <property type="match status" value="1"/>
</dbReference>
<feature type="coiled-coil region" evidence="3">
    <location>
        <begin position="72"/>
        <end position="110"/>
    </location>
</feature>
<dbReference type="InterPro" id="IPR036607">
    <property type="entry name" value="PRKCSH"/>
</dbReference>
<name>A0A812PYB9_SYMPI</name>
<comment type="caution">
    <text evidence="6">The sequence shown here is derived from an EMBL/GenBank/DDBJ whole genome shotgun (WGS) entry which is preliminary data.</text>
</comment>
<dbReference type="InterPro" id="IPR009011">
    <property type="entry name" value="Man6P_isomerase_rcpt-bd_dom_sf"/>
</dbReference>
<evidence type="ECO:0000313" key="7">
    <source>
        <dbReference type="Proteomes" id="UP000649617"/>
    </source>
</evidence>
<gene>
    <name evidence="6" type="primary">PSL4</name>
    <name evidence="6" type="ORF">SPIL2461_LOCUS8697</name>
</gene>
<evidence type="ECO:0000256" key="1">
    <source>
        <dbReference type="ARBA" id="ARBA00022729"/>
    </source>
</evidence>
<dbReference type="EMBL" id="CAJNIZ010014448">
    <property type="protein sequence ID" value="CAE7362256.1"/>
    <property type="molecule type" value="Genomic_DNA"/>
</dbReference>
<protein>
    <submittedName>
        <fullName evidence="6">PSL4 protein</fullName>
    </submittedName>
</protein>
<evidence type="ECO:0000256" key="2">
    <source>
        <dbReference type="ARBA" id="ARBA00023157"/>
    </source>
</evidence>
<keyword evidence="1" id="KW-0732">Signal</keyword>
<feature type="region of interest" description="Disordered" evidence="4">
    <location>
        <begin position="1"/>
        <end position="36"/>
    </location>
</feature>
<dbReference type="SUPFAM" id="SSF50911">
    <property type="entry name" value="Mannose 6-phosphate receptor domain"/>
    <property type="match status" value="1"/>
</dbReference>
<dbReference type="GO" id="GO:0017177">
    <property type="term" value="C:glucosidase II complex"/>
    <property type="evidence" value="ECO:0007669"/>
    <property type="project" value="TreeGrafter"/>
</dbReference>
<dbReference type="Gene3D" id="2.70.130.10">
    <property type="entry name" value="Mannose-6-phosphate receptor binding domain"/>
    <property type="match status" value="1"/>
</dbReference>
<evidence type="ECO:0000259" key="5">
    <source>
        <dbReference type="PROSITE" id="PS51914"/>
    </source>
</evidence>